<dbReference type="AlphaFoldDB" id="A0A6J5F023"/>
<keyword evidence="3" id="KW-0812">Transmembrane</keyword>
<dbReference type="EMBL" id="CABVQD010000043">
    <property type="protein sequence ID" value="VWC42109.1"/>
    <property type="molecule type" value="Genomic_DNA"/>
</dbReference>
<proteinExistence type="predicted"/>
<dbReference type="Pfam" id="PF09850">
    <property type="entry name" value="DotU"/>
    <property type="match status" value="1"/>
</dbReference>
<dbReference type="Gene3D" id="1.25.40.590">
    <property type="entry name" value="Type IV / VI secretion system, DotU"/>
    <property type="match status" value="1"/>
</dbReference>
<protein>
    <submittedName>
        <fullName evidence="5">OmpA/MotB domain-containing protein</fullName>
    </submittedName>
</protein>
<dbReference type="Proteomes" id="UP000494330">
    <property type="component" value="Unassembled WGS sequence"/>
</dbReference>
<dbReference type="NCBIfam" id="TIGR03349">
    <property type="entry name" value="IV_VI_DotU"/>
    <property type="match status" value="1"/>
</dbReference>
<keyword evidence="6" id="KW-1185">Reference proteome</keyword>
<gene>
    <name evidence="5" type="ORF">BPA30113_07002</name>
</gene>
<dbReference type="PANTHER" id="PTHR30329:SF19">
    <property type="entry name" value="OUTER MEMBRANE PROTEIN, OMPA FAMILY"/>
    <property type="match status" value="1"/>
</dbReference>
<dbReference type="PROSITE" id="PS51123">
    <property type="entry name" value="OMPA_2"/>
    <property type="match status" value="1"/>
</dbReference>
<keyword evidence="3" id="KW-1133">Transmembrane helix</keyword>
<feature type="region of interest" description="Disordered" evidence="2">
    <location>
        <begin position="391"/>
        <end position="421"/>
    </location>
</feature>
<evidence type="ECO:0000256" key="3">
    <source>
        <dbReference type="SAM" id="Phobius"/>
    </source>
</evidence>
<name>A0A6J5F023_9BURK</name>
<keyword evidence="1 3" id="KW-0472">Membrane</keyword>
<dbReference type="Pfam" id="PF00691">
    <property type="entry name" value="OmpA"/>
    <property type="match status" value="1"/>
</dbReference>
<evidence type="ECO:0000313" key="5">
    <source>
        <dbReference type="EMBL" id="VWC42109.1"/>
    </source>
</evidence>
<evidence type="ECO:0000313" key="6">
    <source>
        <dbReference type="Proteomes" id="UP000494330"/>
    </source>
</evidence>
<dbReference type="NCBIfam" id="NF038228">
    <property type="entry name" value="IcmH_DotU_IVB"/>
    <property type="match status" value="1"/>
</dbReference>
<dbReference type="SUPFAM" id="SSF103088">
    <property type="entry name" value="OmpA-like"/>
    <property type="match status" value="1"/>
</dbReference>
<dbReference type="InterPro" id="IPR036737">
    <property type="entry name" value="OmpA-like_sf"/>
</dbReference>
<sequence length="421" mass="45462">MTISTVDTRKHAGILASPPLGARLDAAAQAANPLLESARILLMALADTPKALEPGAVAQRRKWLEQELRMFLRVCRELQIPSDHVVRATYCLSAALDEAAMQTRWGRGEGASVEWQTNSLAVAMGHDRQGGDRVFHVINEVLGNPHGHLDLLELFQNVLDLGFRGRYRFEHDGSIRLWNIRERLHGVVMAGGQSVAPVVMDDATVERVGAADRMGEATPSARRTVDPWVRPARRRRSGWWIVIGVATALLVGAGGYIAVGKLERADPSVHPSTPIDRLDQVLRAQLRDEIAAGNVALIRNAATDSVTLRFNGMYASGDVTVAPWWASMMASVGHAIASSSPNAHVLVTGYTDNLPANQTQQGSNHVLSEARAQQVAQILVAAGVPKDHISVTGQSDAAPLADNASKEGRSRNRRVEVTVSS</sequence>
<dbReference type="InterPro" id="IPR006665">
    <property type="entry name" value="OmpA-like"/>
</dbReference>
<dbReference type="InterPro" id="IPR017732">
    <property type="entry name" value="T4/T6SS_DotU"/>
</dbReference>
<feature type="compositionally biased region" description="Basic and acidic residues" evidence="2">
    <location>
        <begin position="404"/>
        <end position="421"/>
    </location>
</feature>
<dbReference type="GO" id="GO:0016020">
    <property type="term" value="C:membrane"/>
    <property type="evidence" value="ECO:0007669"/>
    <property type="project" value="UniProtKB-UniRule"/>
</dbReference>
<dbReference type="PANTHER" id="PTHR30329">
    <property type="entry name" value="STATOR ELEMENT OF FLAGELLAR MOTOR COMPLEX"/>
    <property type="match status" value="1"/>
</dbReference>
<accession>A0A6J5F023</accession>
<dbReference type="InterPro" id="IPR038522">
    <property type="entry name" value="T4/T6SS_DotU_sf"/>
</dbReference>
<dbReference type="InterPro" id="IPR050330">
    <property type="entry name" value="Bact_OuterMem_StrucFunc"/>
</dbReference>
<evidence type="ECO:0000256" key="1">
    <source>
        <dbReference type="PROSITE-ProRule" id="PRU00473"/>
    </source>
</evidence>
<feature type="transmembrane region" description="Helical" evidence="3">
    <location>
        <begin position="239"/>
        <end position="259"/>
    </location>
</feature>
<reference evidence="5 6" key="1">
    <citation type="submission" date="2019-09" db="EMBL/GenBank/DDBJ databases">
        <authorList>
            <person name="Depoorter E."/>
        </authorList>
    </citation>
    <scope>NUCLEOTIDE SEQUENCE [LARGE SCALE GENOMIC DNA]</scope>
    <source>
        <strain evidence="5">LMG 30113</strain>
    </source>
</reference>
<evidence type="ECO:0000256" key="2">
    <source>
        <dbReference type="SAM" id="MobiDB-lite"/>
    </source>
</evidence>
<feature type="domain" description="OmpA-like" evidence="4">
    <location>
        <begin position="301"/>
        <end position="421"/>
    </location>
</feature>
<organism evidence="5 6">
    <name type="scientific">Burkholderia paludis</name>
    <dbReference type="NCBI Taxonomy" id="1506587"/>
    <lineage>
        <taxon>Bacteria</taxon>
        <taxon>Pseudomonadati</taxon>
        <taxon>Pseudomonadota</taxon>
        <taxon>Betaproteobacteria</taxon>
        <taxon>Burkholderiales</taxon>
        <taxon>Burkholderiaceae</taxon>
        <taxon>Burkholderia</taxon>
        <taxon>Burkholderia cepacia complex</taxon>
    </lineage>
</organism>
<dbReference type="Gene3D" id="3.30.1330.60">
    <property type="entry name" value="OmpA-like domain"/>
    <property type="match status" value="1"/>
</dbReference>
<dbReference type="CDD" id="cd07185">
    <property type="entry name" value="OmpA_C-like"/>
    <property type="match status" value="1"/>
</dbReference>
<dbReference type="RefSeq" id="WP_034199908.1">
    <property type="nucleotide sequence ID" value="NZ_CABVQD010000043.1"/>
</dbReference>
<evidence type="ECO:0000259" key="4">
    <source>
        <dbReference type="PROSITE" id="PS51123"/>
    </source>
</evidence>